<dbReference type="Gene3D" id="1.20.1250.20">
    <property type="entry name" value="MFS general substrate transporter like domains"/>
    <property type="match status" value="2"/>
</dbReference>
<feature type="transmembrane region" description="Helical" evidence="5">
    <location>
        <begin position="172"/>
        <end position="195"/>
    </location>
</feature>
<evidence type="ECO:0000256" key="5">
    <source>
        <dbReference type="SAM" id="Phobius"/>
    </source>
</evidence>
<feature type="transmembrane region" description="Helical" evidence="5">
    <location>
        <begin position="265"/>
        <end position="284"/>
    </location>
</feature>
<reference evidence="7 8" key="1">
    <citation type="submission" date="2023-07" db="EMBL/GenBank/DDBJ databases">
        <title>Protaetiibacter sp. nov WY-16 isolated from soil.</title>
        <authorList>
            <person name="Liu B."/>
            <person name="Wan Y."/>
        </authorList>
    </citation>
    <scope>NUCLEOTIDE SEQUENCE [LARGE SCALE GENOMIC DNA]</scope>
    <source>
        <strain evidence="7 8">WY-16</strain>
    </source>
</reference>
<accession>A0ABT9BRH1</accession>
<gene>
    <name evidence="7" type="ORF">Q5716_15055</name>
</gene>
<dbReference type="RefSeq" id="WP_305003975.1">
    <property type="nucleotide sequence ID" value="NZ_JAUQUB010000006.1"/>
</dbReference>
<feature type="transmembrane region" description="Helical" evidence="5">
    <location>
        <begin position="85"/>
        <end position="105"/>
    </location>
</feature>
<evidence type="ECO:0000256" key="2">
    <source>
        <dbReference type="ARBA" id="ARBA00022692"/>
    </source>
</evidence>
<keyword evidence="2 5" id="KW-0812">Transmembrane</keyword>
<feature type="transmembrane region" description="Helical" evidence="5">
    <location>
        <begin position="52"/>
        <end position="73"/>
    </location>
</feature>
<evidence type="ECO:0000313" key="7">
    <source>
        <dbReference type="EMBL" id="MDO7883550.1"/>
    </source>
</evidence>
<dbReference type="PANTHER" id="PTHR23528:SF1">
    <property type="entry name" value="MAJOR FACILITATOR SUPERFAMILY (MFS) PROFILE DOMAIN-CONTAINING PROTEIN"/>
    <property type="match status" value="1"/>
</dbReference>
<feature type="transmembrane region" description="Helical" evidence="5">
    <location>
        <begin position="358"/>
        <end position="381"/>
    </location>
</feature>
<dbReference type="InterPro" id="IPR036259">
    <property type="entry name" value="MFS_trans_sf"/>
</dbReference>
<dbReference type="InterPro" id="IPR011701">
    <property type="entry name" value="MFS"/>
</dbReference>
<proteinExistence type="predicted"/>
<dbReference type="PANTHER" id="PTHR23528">
    <property type="match status" value="1"/>
</dbReference>
<dbReference type="SUPFAM" id="SSF103473">
    <property type="entry name" value="MFS general substrate transporter"/>
    <property type="match status" value="1"/>
</dbReference>
<name>A0ABT9BRH1_9MICO</name>
<evidence type="ECO:0000259" key="6">
    <source>
        <dbReference type="PROSITE" id="PS50850"/>
    </source>
</evidence>
<evidence type="ECO:0000256" key="4">
    <source>
        <dbReference type="ARBA" id="ARBA00023136"/>
    </source>
</evidence>
<feature type="transmembrane region" description="Helical" evidence="5">
    <location>
        <begin position="12"/>
        <end position="32"/>
    </location>
</feature>
<evidence type="ECO:0000256" key="1">
    <source>
        <dbReference type="ARBA" id="ARBA00004651"/>
    </source>
</evidence>
<dbReference type="InterPro" id="IPR020846">
    <property type="entry name" value="MFS_dom"/>
</dbReference>
<dbReference type="EMBL" id="JAUQUB010000006">
    <property type="protein sequence ID" value="MDO7883550.1"/>
    <property type="molecule type" value="Genomic_DNA"/>
</dbReference>
<comment type="caution">
    <text evidence="7">The sequence shown here is derived from an EMBL/GenBank/DDBJ whole genome shotgun (WGS) entry which is preliminary data.</text>
</comment>
<organism evidence="7 8">
    <name type="scientific">Antiquaquibacter soli</name>
    <dbReference type="NCBI Taxonomy" id="3064523"/>
    <lineage>
        <taxon>Bacteria</taxon>
        <taxon>Bacillati</taxon>
        <taxon>Actinomycetota</taxon>
        <taxon>Actinomycetes</taxon>
        <taxon>Micrococcales</taxon>
        <taxon>Microbacteriaceae</taxon>
        <taxon>Antiquaquibacter</taxon>
    </lineage>
</organism>
<keyword evidence="3 5" id="KW-1133">Transmembrane helix</keyword>
<keyword evidence="8" id="KW-1185">Reference proteome</keyword>
<dbReference type="Pfam" id="PF07690">
    <property type="entry name" value="MFS_1"/>
    <property type="match status" value="1"/>
</dbReference>
<feature type="transmembrane region" description="Helical" evidence="5">
    <location>
        <begin position="111"/>
        <end position="132"/>
    </location>
</feature>
<feature type="transmembrane region" description="Helical" evidence="5">
    <location>
        <begin position="144"/>
        <end position="166"/>
    </location>
</feature>
<dbReference type="Proteomes" id="UP001241072">
    <property type="component" value="Unassembled WGS sequence"/>
</dbReference>
<feature type="transmembrane region" description="Helical" evidence="5">
    <location>
        <begin position="225"/>
        <end position="245"/>
    </location>
</feature>
<comment type="subcellular location">
    <subcellularLocation>
        <location evidence="1">Cell membrane</location>
        <topology evidence="1">Multi-pass membrane protein</topology>
    </subcellularLocation>
</comment>
<sequence length="412" mass="42778">MTTTVIKAPARFIAVYAIGYVGAYIALITPVATTLALKVGELDPQGKESSLGLIAAIGALVAIVSNGLSGALSDRTRSGLGRRRPWILAGALGGVVALAIVGFAPTLLVATIGWILSQLTLNWVLAALQALLPDQVPLEQRARVSAVLGIAQQVSPLLGIGIAFGVQAAGGGIGLMFLVPGVVGAVLMVVVVLVIRDVPHEEAGAFSWRAFARSFRIERGKRGDFGWAWFGRFFVILGFAVYTTYQVYFIGDRLGVPADEVVLTQLYALLIFSAVLTVSALVSGRVSDRTGRRKPFVFASAAIVGVGLGMLALTHTLPLFYVSAVVMGIGIGAFFAVDLALLTDVLPDKEHTAAKDMGIFNIANSLPQSVAPAIAPLFLGIGGGGNYSALFIAGGVFAVIGAALIAPIRAVK</sequence>
<evidence type="ECO:0000256" key="3">
    <source>
        <dbReference type="ARBA" id="ARBA00022989"/>
    </source>
</evidence>
<protein>
    <submittedName>
        <fullName evidence="7">MFS transporter</fullName>
    </submittedName>
</protein>
<keyword evidence="4 5" id="KW-0472">Membrane</keyword>
<dbReference type="PROSITE" id="PS50850">
    <property type="entry name" value="MFS"/>
    <property type="match status" value="1"/>
</dbReference>
<feature type="domain" description="Major facilitator superfamily (MFS) profile" evidence="6">
    <location>
        <begin position="3"/>
        <end position="412"/>
    </location>
</feature>
<evidence type="ECO:0000313" key="8">
    <source>
        <dbReference type="Proteomes" id="UP001241072"/>
    </source>
</evidence>
<feature type="transmembrane region" description="Helical" evidence="5">
    <location>
        <begin position="387"/>
        <end position="408"/>
    </location>
</feature>
<feature type="transmembrane region" description="Helical" evidence="5">
    <location>
        <begin position="319"/>
        <end position="346"/>
    </location>
</feature>
<feature type="transmembrane region" description="Helical" evidence="5">
    <location>
        <begin position="296"/>
        <end position="313"/>
    </location>
</feature>